<dbReference type="RefSeq" id="WP_169735223.1">
    <property type="nucleotide sequence ID" value="NZ_JADBEG010000001.1"/>
</dbReference>
<accession>A0ABR9HZ84</accession>
<evidence type="ECO:0000313" key="3">
    <source>
        <dbReference type="Proteomes" id="UP000631670"/>
    </source>
</evidence>
<keyword evidence="3" id="KW-1185">Reference proteome</keyword>
<evidence type="ECO:0000256" key="1">
    <source>
        <dbReference type="SAM" id="MobiDB-lite"/>
    </source>
</evidence>
<gene>
    <name evidence="2" type="ORF">H4696_003349</name>
</gene>
<evidence type="ECO:0000313" key="2">
    <source>
        <dbReference type="EMBL" id="MBE1496249.1"/>
    </source>
</evidence>
<evidence type="ECO:0008006" key="4">
    <source>
        <dbReference type="Google" id="ProtNLM"/>
    </source>
</evidence>
<organism evidence="2 3">
    <name type="scientific">Amycolatopsis lexingtonensis</name>
    <dbReference type="NCBI Taxonomy" id="218822"/>
    <lineage>
        <taxon>Bacteria</taxon>
        <taxon>Bacillati</taxon>
        <taxon>Actinomycetota</taxon>
        <taxon>Actinomycetes</taxon>
        <taxon>Pseudonocardiales</taxon>
        <taxon>Pseudonocardiaceae</taxon>
        <taxon>Amycolatopsis</taxon>
    </lineage>
</organism>
<feature type="compositionally biased region" description="Polar residues" evidence="1">
    <location>
        <begin position="56"/>
        <end position="69"/>
    </location>
</feature>
<comment type="caution">
    <text evidence="2">The sequence shown here is derived from an EMBL/GenBank/DDBJ whole genome shotgun (WGS) entry which is preliminary data.</text>
</comment>
<protein>
    <recommendedName>
        <fullName evidence="4">Protein kinase domain-containing protein</fullName>
    </recommendedName>
</protein>
<proteinExistence type="predicted"/>
<dbReference type="Proteomes" id="UP000631670">
    <property type="component" value="Unassembled WGS sequence"/>
</dbReference>
<feature type="compositionally biased region" description="Low complexity" evidence="1">
    <location>
        <begin position="37"/>
        <end position="52"/>
    </location>
</feature>
<dbReference type="EMBL" id="JADBEG010000001">
    <property type="protein sequence ID" value="MBE1496249.1"/>
    <property type="molecule type" value="Genomic_DNA"/>
</dbReference>
<name>A0ABR9HZ84_9PSEU</name>
<sequence length="69" mass="7267">MSDTVVDGDARWLVTEYLAARSLEELVDDGGPLPENRPSAGSARSSPGRSRPCTPAASSTVMSSRATSW</sequence>
<feature type="region of interest" description="Disordered" evidence="1">
    <location>
        <begin position="26"/>
        <end position="69"/>
    </location>
</feature>
<reference evidence="2 3" key="1">
    <citation type="submission" date="2020-10" db="EMBL/GenBank/DDBJ databases">
        <title>Sequencing the genomes of 1000 actinobacteria strains.</title>
        <authorList>
            <person name="Klenk H.-P."/>
        </authorList>
    </citation>
    <scope>NUCLEOTIDE SEQUENCE [LARGE SCALE GENOMIC DNA]</scope>
    <source>
        <strain evidence="2 3">DSM 44653</strain>
    </source>
</reference>